<organism evidence="2 3">
    <name type="scientific">Paenibacillus hemerocallicola</name>
    <dbReference type="NCBI Taxonomy" id="1172614"/>
    <lineage>
        <taxon>Bacteria</taxon>
        <taxon>Bacillati</taxon>
        <taxon>Bacillota</taxon>
        <taxon>Bacilli</taxon>
        <taxon>Bacillales</taxon>
        <taxon>Paenibacillaceae</taxon>
        <taxon>Paenibacillus</taxon>
    </lineage>
</organism>
<name>A0A5C4TCJ6_9BACL</name>
<dbReference type="EMBL" id="VDCQ01000009">
    <property type="protein sequence ID" value="TNJ66655.1"/>
    <property type="molecule type" value="Genomic_DNA"/>
</dbReference>
<dbReference type="OrthoDB" id="2550860at2"/>
<reference evidence="2 3" key="1">
    <citation type="submission" date="2019-05" db="EMBL/GenBank/DDBJ databases">
        <title>We sequenced the genome of Paenibacillus hemerocallicola KCTC 33185 for further insight into its adaptation and study the phylogeny of Paenibacillus.</title>
        <authorList>
            <person name="Narsing Rao M.P."/>
        </authorList>
    </citation>
    <scope>NUCLEOTIDE SEQUENCE [LARGE SCALE GENOMIC DNA]</scope>
    <source>
        <strain evidence="2 3">KCTC 33185</strain>
    </source>
</reference>
<sequence length="270" mass="30304">MTGNKRRCPMKWIDCSCGIGYRTVNSDIVNHEFFLIREQVEQARHAEELLETLDFCGIAGAAVYHATMIDVDPGYGNAKLMEETAKAPERLIPTWTILPAVTDEEFAPEPLFNRMKQSGVRLLRAYPERNRYLLNAVTMGEQLDAISAARIPLYLSPSTGWEHIYSVLEQFPELTVIVHNYGLWSHARFLYPLLRTYRNVYIECGDMQTAGELKQICGKFGSERILFGSDFPSNNIGGPLATVIGSGIGQADIKNIACGNIERLLSEVRL</sequence>
<proteinExistence type="predicted"/>
<accession>A0A5C4TCJ6</accession>
<dbReference type="Gene3D" id="3.20.20.140">
    <property type="entry name" value="Metal-dependent hydrolases"/>
    <property type="match status" value="1"/>
</dbReference>
<evidence type="ECO:0000313" key="2">
    <source>
        <dbReference type="EMBL" id="TNJ66655.1"/>
    </source>
</evidence>
<dbReference type="InterPro" id="IPR006680">
    <property type="entry name" value="Amidohydro-rel"/>
</dbReference>
<comment type="caution">
    <text evidence="2">The sequence shown here is derived from an EMBL/GenBank/DDBJ whole genome shotgun (WGS) entry which is preliminary data.</text>
</comment>
<gene>
    <name evidence="2" type="ORF">FE784_08800</name>
</gene>
<dbReference type="AlphaFoldDB" id="A0A5C4TCJ6"/>
<dbReference type="InterPro" id="IPR032466">
    <property type="entry name" value="Metal_Hydrolase"/>
</dbReference>
<evidence type="ECO:0000259" key="1">
    <source>
        <dbReference type="Pfam" id="PF04909"/>
    </source>
</evidence>
<feature type="domain" description="Amidohydrolase-related" evidence="1">
    <location>
        <begin position="33"/>
        <end position="265"/>
    </location>
</feature>
<dbReference type="Pfam" id="PF04909">
    <property type="entry name" value="Amidohydro_2"/>
    <property type="match status" value="1"/>
</dbReference>
<dbReference type="GO" id="GO:0016787">
    <property type="term" value="F:hydrolase activity"/>
    <property type="evidence" value="ECO:0007669"/>
    <property type="project" value="InterPro"/>
</dbReference>
<protein>
    <recommendedName>
        <fullName evidence="1">Amidohydrolase-related domain-containing protein</fullName>
    </recommendedName>
</protein>
<keyword evidence="3" id="KW-1185">Reference proteome</keyword>
<dbReference type="SUPFAM" id="SSF51556">
    <property type="entry name" value="Metallo-dependent hydrolases"/>
    <property type="match status" value="1"/>
</dbReference>
<dbReference type="Proteomes" id="UP000307943">
    <property type="component" value="Unassembled WGS sequence"/>
</dbReference>
<evidence type="ECO:0000313" key="3">
    <source>
        <dbReference type="Proteomes" id="UP000307943"/>
    </source>
</evidence>